<dbReference type="GO" id="GO:0016746">
    <property type="term" value="F:acyltransferase activity"/>
    <property type="evidence" value="ECO:0007669"/>
    <property type="project" value="UniProtKB-KW"/>
</dbReference>
<dbReference type="Proteomes" id="UP000274822">
    <property type="component" value="Unassembled WGS sequence"/>
</dbReference>
<comment type="caution">
    <text evidence="15">The sequence shown here is derived from an EMBL/GenBank/DDBJ whole genome shotgun (WGS) entry which is preliminary data.</text>
</comment>
<dbReference type="GO" id="GO:0016020">
    <property type="term" value="C:membrane"/>
    <property type="evidence" value="ECO:0007669"/>
    <property type="project" value="UniProtKB-SubCell"/>
</dbReference>
<feature type="transmembrane region" description="Helical" evidence="14">
    <location>
        <begin position="343"/>
        <end position="365"/>
    </location>
</feature>
<feature type="transmembrane region" description="Helical" evidence="14">
    <location>
        <begin position="210"/>
        <end position="230"/>
    </location>
</feature>
<keyword evidence="6 14" id="KW-0812">Transmembrane</keyword>
<evidence type="ECO:0000256" key="11">
    <source>
        <dbReference type="ARBA" id="ARBA00023264"/>
    </source>
</evidence>
<feature type="transmembrane region" description="Helical" evidence="14">
    <location>
        <begin position="178"/>
        <end position="198"/>
    </location>
</feature>
<reference evidence="15 16" key="1">
    <citation type="journal article" date="2018" name="New Phytol.">
        <title>Phylogenomics of Endogonaceae and evolution of mycorrhizas within Mucoromycota.</title>
        <authorList>
            <person name="Chang Y."/>
            <person name="Desiro A."/>
            <person name="Na H."/>
            <person name="Sandor L."/>
            <person name="Lipzen A."/>
            <person name="Clum A."/>
            <person name="Barry K."/>
            <person name="Grigoriev I.V."/>
            <person name="Martin F.M."/>
            <person name="Stajich J.E."/>
            <person name="Smith M.E."/>
            <person name="Bonito G."/>
            <person name="Spatafora J.W."/>
        </authorList>
    </citation>
    <scope>NUCLEOTIDE SEQUENCE [LARGE SCALE GENOMIC DNA]</scope>
    <source>
        <strain evidence="15 16">AD002</strain>
    </source>
</reference>
<keyword evidence="13" id="KW-0175">Coiled coil</keyword>
<evidence type="ECO:0000256" key="5">
    <source>
        <dbReference type="ARBA" id="ARBA00022679"/>
    </source>
</evidence>
<dbReference type="EMBL" id="RBNJ01005223">
    <property type="protein sequence ID" value="RUS29387.1"/>
    <property type="molecule type" value="Genomic_DNA"/>
</dbReference>
<evidence type="ECO:0000256" key="14">
    <source>
        <dbReference type="SAM" id="Phobius"/>
    </source>
</evidence>
<dbReference type="PANTHER" id="PTHR31201:SF1">
    <property type="entry name" value="GLYCEROPHOSPHOCHOLINE ACYLTRANSFERASE 1"/>
    <property type="match status" value="1"/>
</dbReference>
<evidence type="ECO:0000256" key="1">
    <source>
        <dbReference type="ARBA" id="ARBA00004141"/>
    </source>
</evidence>
<comment type="similarity">
    <text evidence="2">Belongs to the GPC1 family.</text>
</comment>
<feature type="transmembrane region" description="Helical" evidence="14">
    <location>
        <begin position="254"/>
        <end position="276"/>
    </location>
</feature>
<evidence type="ECO:0000256" key="2">
    <source>
        <dbReference type="ARBA" id="ARBA00006675"/>
    </source>
</evidence>
<organism evidence="15 16">
    <name type="scientific">Jimgerdemannia flammicorona</name>
    <dbReference type="NCBI Taxonomy" id="994334"/>
    <lineage>
        <taxon>Eukaryota</taxon>
        <taxon>Fungi</taxon>
        <taxon>Fungi incertae sedis</taxon>
        <taxon>Mucoromycota</taxon>
        <taxon>Mucoromycotina</taxon>
        <taxon>Endogonomycetes</taxon>
        <taxon>Endogonales</taxon>
        <taxon>Endogonaceae</taxon>
        <taxon>Jimgerdemannia</taxon>
    </lineage>
</organism>
<gene>
    <name evidence="15" type="ORF">BC938DRAFT_480719</name>
</gene>
<evidence type="ECO:0000256" key="10">
    <source>
        <dbReference type="ARBA" id="ARBA00023209"/>
    </source>
</evidence>
<evidence type="ECO:0000313" key="15">
    <source>
        <dbReference type="EMBL" id="RUS29387.1"/>
    </source>
</evidence>
<keyword evidence="12" id="KW-0012">Acyltransferase</keyword>
<sequence length="411" mass="48379">MATDQDDSICEWESDDDGYTSNDLNFFDLIDHVSNALESVTGQIQKGQKELLYKSQEFKDKTTKAWHTQRAQLERRRAKLQTRLETLHTRFTSDQKVVRIRDKVSFVVGVGNACLSPWMAAKYPEWVPHWYTLQALYLIPLRFFIYKSRSWHYFVYDLCYFVNVLTVLWLYVFPSSQWLFISLFCLTHGPIAWAIIAWRNSFVFHSMDKVTSLFIHIFPPFALYTVRWLHPDIGARNAQYPALEELETLDFTRALQFSLAVYSVWQLLYYIFIVVGRRDKVEKGLRATSYSWLLNDPRNQGGLFSRVANTFGPKNKVYMFMLLQGLYAVLTIVPTVLYYRYFWLNTAFLVGMFVTSVWNGASYYIDVFSRQYTIELEKLQKERKEIKREIDDGTVVASGDEGLRNRVKMEN</sequence>
<evidence type="ECO:0000256" key="3">
    <source>
        <dbReference type="ARBA" id="ARBA00019082"/>
    </source>
</evidence>
<dbReference type="InterPro" id="IPR021261">
    <property type="entry name" value="GPCAT"/>
</dbReference>
<keyword evidence="5" id="KW-0808">Transferase</keyword>
<feature type="transmembrane region" description="Helical" evidence="14">
    <location>
        <begin position="104"/>
        <end position="121"/>
    </location>
</feature>
<keyword evidence="16" id="KW-1185">Reference proteome</keyword>
<dbReference type="PANTHER" id="PTHR31201">
    <property type="entry name" value="OS01G0585100 PROTEIN"/>
    <property type="match status" value="1"/>
</dbReference>
<keyword evidence="4" id="KW-0444">Lipid biosynthesis</keyword>
<feature type="transmembrane region" description="Helical" evidence="14">
    <location>
        <begin position="153"/>
        <end position="172"/>
    </location>
</feature>
<comment type="subcellular location">
    <subcellularLocation>
        <location evidence="1">Membrane</location>
        <topology evidence="1">Multi-pass membrane protein</topology>
    </subcellularLocation>
</comment>
<name>A0A433QHV3_9FUNG</name>
<evidence type="ECO:0000256" key="9">
    <source>
        <dbReference type="ARBA" id="ARBA00023136"/>
    </source>
</evidence>
<keyword evidence="10" id="KW-0594">Phospholipid biosynthesis</keyword>
<keyword evidence="8" id="KW-0443">Lipid metabolism</keyword>
<feature type="transmembrane region" description="Helical" evidence="14">
    <location>
        <begin position="317"/>
        <end position="337"/>
    </location>
</feature>
<feature type="transmembrane region" description="Helical" evidence="14">
    <location>
        <begin position="127"/>
        <end position="146"/>
    </location>
</feature>
<evidence type="ECO:0000256" key="4">
    <source>
        <dbReference type="ARBA" id="ARBA00022516"/>
    </source>
</evidence>
<keyword evidence="9 14" id="KW-0472">Membrane</keyword>
<evidence type="ECO:0000256" key="8">
    <source>
        <dbReference type="ARBA" id="ARBA00023098"/>
    </source>
</evidence>
<dbReference type="AlphaFoldDB" id="A0A433QHV3"/>
<proteinExistence type="inferred from homology"/>
<dbReference type="GO" id="GO:0006656">
    <property type="term" value="P:phosphatidylcholine biosynthetic process"/>
    <property type="evidence" value="ECO:0007669"/>
    <property type="project" value="TreeGrafter"/>
</dbReference>
<keyword evidence="11" id="KW-1208">Phospholipid metabolism</keyword>
<dbReference type="Pfam" id="PF10998">
    <property type="entry name" value="DUF2838"/>
    <property type="match status" value="1"/>
</dbReference>
<evidence type="ECO:0000256" key="12">
    <source>
        <dbReference type="ARBA" id="ARBA00023315"/>
    </source>
</evidence>
<evidence type="ECO:0000313" key="16">
    <source>
        <dbReference type="Proteomes" id="UP000274822"/>
    </source>
</evidence>
<evidence type="ECO:0000256" key="6">
    <source>
        <dbReference type="ARBA" id="ARBA00022692"/>
    </source>
</evidence>
<evidence type="ECO:0000256" key="7">
    <source>
        <dbReference type="ARBA" id="ARBA00022989"/>
    </source>
</evidence>
<feature type="coiled-coil region" evidence="13">
    <location>
        <begin position="369"/>
        <end position="396"/>
    </location>
</feature>
<keyword evidence="7 14" id="KW-1133">Transmembrane helix</keyword>
<evidence type="ECO:0000256" key="13">
    <source>
        <dbReference type="SAM" id="Coils"/>
    </source>
</evidence>
<accession>A0A433QHV3</accession>
<protein>
    <recommendedName>
        <fullName evidence="3">Glycerophosphocholine acyltransferase 1</fullName>
    </recommendedName>
</protein>